<dbReference type="AlphaFoldDB" id="A0A8J8T508"/>
<protein>
    <submittedName>
        <fullName evidence="1">Uncharacterized protein</fullName>
    </submittedName>
</protein>
<dbReference type="EMBL" id="RRYP01005502">
    <property type="protein sequence ID" value="TNV81980.1"/>
    <property type="molecule type" value="Genomic_DNA"/>
</dbReference>
<dbReference type="Proteomes" id="UP000785679">
    <property type="component" value="Unassembled WGS sequence"/>
</dbReference>
<keyword evidence="2" id="KW-1185">Reference proteome</keyword>
<evidence type="ECO:0000313" key="1">
    <source>
        <dbReference type="EMBL" id="TNV81980.1"/>
    </source>
</evidence>
<name>A0A8J8T508_HALGN</name>
<evidence type="ECO:0000313" key="2">
    <source>
        <dbReference type="Proteomes" id="UP000785679"/>
    </source>
</evidence>
<sequence>MNHQDLPQRELTKYLMKHQLAIENLSLSQCAYLVSQVYQLKFSTDAFQMIEDHIVKLLQGTNGIVPYGQQILNLSFIGDSVTKNEARINKNQILKETYCQKAYDLIADLNRKQAKVRVHEHQKDIIFIMKALQRYDALNGEVLTNFCEMMKDSIGDIQLSGLNLIIECIGKYYSHKDHMQTKSIKDFFLQANQLYINKYHNQLNIMSVVLLMNNYSKIGHEKIEDWTFLMRKFLEMTNNQTITEQVQDEVNNIALLDQQLFALSVACMSKFIKLNFLRLDKELIIAISQRSFQLVTWFGEANGMPFNKVGIVMLMQGLGRLQEYMIKATPKPQREQLEQTLNDPLYLSIIHQELRNILNVKRNKPSLEAHLEVAPVLATPQDLNELICGIRELQLKGLDDALIQSLVETTQQFLKQAFNQPQARRTNTFVSTSDLLEKQQQSKEVSKIGYQFNQQYAAMFFSWAFLCTNLEYREHKSVKYLMYDLANHMISVKNEDLLKDVGELCTMIRTLSMLQDVISQEIQKKVNMKAESYVFIHIQKLEPYHLAELVTSACKLQLGGTVMLWRLLNTKIVENIDRFGVKDIIRLDKAARDANPKKVSLDQYSIKLIKERHAKNLAKYKQANQQAVDEEEGDAQ</sequence>
<comment type="caution">
    <text evidence="1">The sequence shown here is derived from an EMBL/GenBank/DDBJ whole genome shotgun (WGS) entry which is preliminary data.</text>
</comment>
<proteinExistence type="predicted"/>
<gene>
    <name evidence="1" type="ORF">FGO68_gene4378</name>
</gene>
<reference evidence="1" key="1">
    <citation type="submission" date="2019-06" db="EMBL/GenBank/DDBJ databases">
        <authorList>
            <person name="Zheng W."/>
        </authorList>
    </citation>
    <scope>NUCLEOTIDE SEQUENCE</scope>
    <source>
        <strain evidence="1">QDHG01</strain>
    </source>
</reference>
<accession>A0A8J8T508</accession>
<organism evidence="1 2">
    <name type="scientific">Halteria grandinella</name>
    <dbReference type="NCBI Taxonomy" id="5974"/>
    <lineage>
        <taxon>Eukaryota</taxon>
        <taxon>Sar</taxon>
        <taxon>Alveolata</taxon>
        <taxon>Ciliophora</taxon>
        <taxon>Intramacronucleata</taxon>
        <taxon>Spirotrichea</taxon>
        <taxon>Stichotrichia</taxon>
        <taxon>Sporadotrichida</taxon>
        <taxon>Halteriidae</taxon>
        <taxon>Halteria</taxon>
    </lineage>
</organism>